<evidence type="ECO:0000256" key="1">
    <source>
        <dbReference type="SAM" id="Phobius"/>
    </source>
</evidence>
<feature type="transmembrane region" description="Helical" evidence="1">
    <location>
        <begin position="212"/>
        <end position="235"/>
    </location>
</feature>
<reference evidence="2 3" key="1">
    <citation type="submission" date="2017-05" db="EMBL/GenBank/DDBJ databases">
        <title>The Genome Sequence of Enterococcus sp. 8G7_MSG3316.</title>
        <authorList>
            <consortium name="The Broad Institute Genomics Platform"/>
            <consortium name="The Broad Institute Genomic Center for Infectious Diseases"/>
            <person name="Earl A."/>
            <person name="Manson A."/>
            <person name="Schwartman J."/>
            <person name="Gilmore M."/>
            <person name="Abouelleil A."/>
            <person name="Cao P."/>
            <person name="Chapman S."/>
            <person name="Cusick C."/>
            <person name="Shea T."/>
            <person name="Young S."/>
            <person name="Neafsey D."/>
            <person name="Nusbaum C."/>
            <person name="Birren B."/>
        </authorList>
    </citation>
    <scope>NUCLEOTIDE SEQUENCE [LARGE SCALE GENOMIC DNA]</scope>
    <source>
        <strain evidence="2 3">8G7_MSG3316</strain>
    </source>
</reference>
<dbReference type="Proteomes" id="UP000195043">
    <property type="component" value="Unassembled WGS sequence"/>
</dbReference>
<organism evidence="2 3">
    <name type="scientific">Candidatus Enterococcus testudinis</name>
    <dbReference type="NCBI Taxonomy" id="1834191"/>
    <lineage>
        <taxon>Bacteria</taxon>
        <taxon>Bacillati</taxon>
        <taxon>Bacillota</taxon>
        <taxon>Bacilli</taxon>
        <taxon>Lactobacillales</taxon>
        <taxon>Enterococcaceae</taxon>
        <taxon>Enterococcus</taxon>
    </lineage>
</organism>
<dbReference type="AlphaFoldDB" id="A0A242A747"/>
<keyword evidence="3" id="KW-1185">Reference proteome</keyword>
<feature type="transmembrane region" description="Helical" evidence="1">
    <location>
        <begin position="291"/>
        <end position="315"/>
    </location>
</feature>
<dbReference type="OrthoDB" id="2177070at2"/>
<keyword evidence="1" id="KW-1133">Transmembrane helix</keyword>
<keyword evidence="1" id="KW-0812">Transmembrane</keyword>
<proteinExistence type="predicted"/>
<comment type="caution">
    <text evidence="2">The sequence shown here is derived from an EMBL/GenBank/DDBJ whole genome shotgun (WGS) entry which is preliminary data.</text>
</comment>
<dbReference type="EMBL" id="NGKU01000001">
    <property type="protein sequence ID" value="OTN76710.1"/>
    <property type="molecule type" value="Genomic_DNA"/>
</dbReference>
<feature type="transmembrane region" description="Helical" evidence="1">
    <location>
        <begin position="158"/>
        <end position="177"/>
    </location>
</feature>
<name>A0A242A747_9ENTE</name>
<dbReference type="RefSeq" id="WP_086274649.1">
    <property type="nucleotide sequence ID" value="NZ_NGKU01000001.1"/>
</dbReference>
<protein>
    <recommendedName>
        <fullName evidence="4">ABC transporter permease</fullName>
    </recommendedName>
</protein>
<evidence type="ECO:0008006" key="4">
    <source>
        <dbReference type="Google" id="ProtNLM"/>
    </source>
</evidence>
<accession>A0A242A747</accession>
<evidence type="ECO:0000313" key="3">
    <source>
        <dbReference type="Proteomes" id="UP000195043"/>
    </source>
</evidence>
<feature type="transmembrane region" description="Helical" evidence="1">
    <location>
        <begin position="16"/>
        <end position="35"/>
    </location>
</feature>
<feature type="transmembrane region" description="Helical" evidence="1">
    <location>
        <begin position="255"/>
        <end position="279"/>
    </location>
</feature>
<evidence type="ECO:0000313" key="2">
    <source>
        <dbReference type="EMBL" id="OTN76710.1"/>
    </source>
</evidence>
<keyword evidence="1" id="KW-0472">Membrane</keyword>
<feature type="transmembrane region" description="Helical" evidence="1">
    <location>
        <begin position="335"/>
        <end position="357"/>
    </location>
</feature>
<dbReference type="STRING" id="1834191.A5886_001788"/>
<sequence length="369" mass="41611">MHYFYNLLIKSIRQRLFYVFLAAAFCLGIGFSLYLKLIDPIQLSATTTAEQAQASRLVNQYQNGENGTEEEQAVYDLVLQNYNLTSRQSSNLIMEMYPRFNETSLAIADVQLKLWQASLEENDFLQPVWLINQNKVFYQALIQQEKTPVLTADNAQTALSLALLFLMNVGFVFWAFLASDNLLEEREHFTLIRSYPQIFLVRMVSKIMVKAVTNLGLLLSFLTGVVLSMLVIGSSGDWSYPSSVYLGGTWQAVPFVQFVFYSLISILLMILLAEVVGYLANIILPNRYVSFFILLLLYGISYLAIAQHTFLAPIAVLRLEQFYTGAFAWQSGSQLGVYGSWVITGGLVACGLALILLADKKQWILRGGR</sequence>
<gene>
    <name evidence="2" type="ORF">A5886_001788</name>
</gene>